<sequence length="200" mass="23178">MLRPQLPQFITFYVIALQLAGIKAAKAPHIAISFDVKCYTFDRTVVSNFNCSLVPDRYGLPLWNLNFTATKDLSDVDFRFKFLVERGGKYRTTIAMNFDFCREWADLKSHMLLRFMAKETSRVSNLQCPLKKNIRYYLENYNTSAFPVPSYVPELKYKTIADFFINKNRACMVEIQGIIVPATTENIKKSLRQLKSANFP</sequence>
<dbReference type="PANTHER" id="PTHR20898:SF0">
    <property type="entry name" value="DAEDALUS ON 3-RELATED"/>
    <property type="match status" value="1"/>
</dbReference>
<evidence type="ECO:0000313" key="3">
    <source>
        <dbReference type="Proteomes" id="UP000606786"/>
    </source>
</evidence>
<gene>
    <name evidence="2" type="ORF">CCAP1982_LOCUS11344</name>
</gene>
<organism evidence="2 3">
    <name type="scientific">Ceratitis capitata</name>
    <name type="common">Mediterranean fruit fly</name>
    <name type="synonym">Tephritis capitata</name>
    <dbReference type="NCBI Taxonomy" id="7213"/>
    <lineage>
        <taxon>Eukaryota</taxon>
        <taxon>Metazoa</taxon>
        <taxon>Ecdysozoa</taxon>
        <taxon>Arthropoda</taxon>
        <taxon>Hexapoda</taxon>
        <taxon>Insecta</taxon>
        <taxon>Pterygota</taxon>
        <taxon>Neoptera</taxon>
        <taxon>Endopterygota</taxon>
        <taxon>Diptera</taxon>
        <taxon>Brachycera</taxon>
        <taxon>Muscomorpha</taxon>
        <taxon>Tephritoidea</taxon>
        <taxon>Tephritidae</taxon>
        <taxon>Ceratitis</taxon>
        <taxon>Ceratitis</taxon>
    </lineage>
</organism>
<keyword evidence="1" id="KW-0732">Signal</keyword>
<feature type="chain" id="PRO_5032442965" evidence="1">
    <location>
        <begin position="25"/>
        <end position="200"/>
    </location>
</feature>
<dbReference type="AlphaFoldDB" id="A0A811UXV5"/>
<keyword evidence="3" id="KW-1185">Reference proteome</keyword>
<dbReference type="SMART" id="SM00697">
    <property type="entry name" value="DM8"/>
    <property type="match status" value="1"/>
</dbReference>
<name>A0A811UXV5_CERCA</name>
<dbReference type="Pfam" id="PF06477">
    <property type="entry name" value="DUF1091"/>
    <property type="match status" value="1"/>
</dbReference>
<accession>A0A811UXV5</accession>
<protein>
    <submittedName>
        <fullName evidence="2">(Mediterranean fruit fly) hypothetical protein</fullName>
    </submittedName>
</protein>
<dbReference type="EMBL" id="CAJHJT010000034">
    <property type="protein sequence ID" value="CAD7002875.1"/>
    <property type="molecule type" value="Genomic_DNA"/>
</dbReference>
<dbReference type="PANTHER" id="PTHR20898">
    <property type="entry name" value="DAEDALUS ON 3-RELATED-RELATED"/>
    <property type="match status" value="1"/>
</dbReference>
<proteinExistence type="predicted"/>
<dbReference type="Proteomes" id="UP000606786">
    <property type="component" value="Unassembled WGS sequence"/>
</dbReference>
<dbReference type="InterPro" id="IPR010512">
    <property type="entry name" value="DUF1091"/>
</dbReference>
<reference evidence="2" key="1">
    <citation type="submission" date="2020-11" db="EMBL/GenBank/DDBJ databases">
        <authorList>
            <person name="Whitehead M."/>
        </authorList>
    </citation>
    <scope>NUCLEOTIDE SEQUENCE</scope>
    <source>
        <strain evidence="2">EGII</strain>
    </source>
</reference>
<comment type="caution">
    <text evidence="2">The sequence shown here is derived from an EMBL/GenBank/DDBJ whole genome shotgun (WGS) entry which is preliminary data.</text>
</comment>
<feature type="signal peptide" evidence="1">
    <location>
        <begin position="1"/>
        <end position="24"/>
    </location>
</feature>
<evidence type="ECO:0000313" key="2">
    <source>
        <dbReference type="EMBL" id="CAD7002875.1"/>
    </source>
</evidence>
<evidence type="ECO:0000256" key="1">
    <source>
        <dbReference type="SAM" id="SignalP"/>
    </source>
</evidence>